<reference evidence="2 3" key="1">
    <citation type="submission" date="2015-02" db="EMBL/GenBank/DDBJ databases">
        <title>Draft Genome Sequences of Two Closely-Related Aflatoxigenic Aspergillus Species Obtained from the Cote d'Ivoire.</title>
        <authorList>
            <person name="Moore G.G."/>
            <person name="Beltz S.B."/>
            <person name="Mack B.M."/>
        </authorList>
    </citation>
    <scope>NUCLEOTIDE SEQUENCE [LARGE SCALE GENOMIC DNA]</scope>
    <source>
        <strain evidence="2 3">SRRC1468</strain>
    </source>
</reference>
<dbReference type="Gene3D" id="1.10.510.10">
    <property type="entry name" value="Transferase(Phosphotransferase) domain 1"/>
    <property type="match status" value="1"/>
</dbReference>
<evidence type="ECO:0000259" key="1">
    <source>
        <dbReference type="PROSITE" id="PS50011"/>
    </source>
</evidence>
<dbReference type="InterPro" id="IPR011009">
    <property type="entry name" value="Kinase-like_dom_sf"/>
</dbReference>
<dbReference type="GO" id="GO:0004672">
    <property type="term" value="F:protein kinase activity"/>
    <property type="evidence" value="ECO:0007669"/>
    <property type="project" value="InterPro"/>
</dbReference>
<sequence length="224" mass="25772">MRLANNHPLSPEPSKIQIEREIAVSPSSSIFEIKIDGETYAMKLYHDNGDPGWTDKGRDLNRYRCELKAYKNLLKHGVCDSGFVPYFYGHINSLDPATFQPFLQDFVHDKLHPRAIILEYLPAAESLNCVNYSETLYNTAIEGMKQIYNAHVHYRDIYPKNILLVLGGSEKRLVWIDFDVATTFNDIGPEEEKYSQYEDELVASFGEALQEDQRQGLPPNTKFY</sequence>
<keyword evidence="3" id="KW-1185">Reference proteome</keyword>
<dbReference type="PROSITE" id="PS50011">
    <property type="entry name" value="PROTEIN_KINASE_DOM"/>
    <property type="match status" value="1"/>
</dbReference>
<dbReference type="SUPFAM" id="SSF56112">
    <property type="entry name" value="Protein kinase-like (PK-like)"/>
    <property type="match status" value="1"/>
</dbReference>
<gene>
    <name evidence="2" type="ORF">ARAM_003636</name>
</gene>
<proteinExistence type="predicted"/>
<accession>A0A0F8UXP7</accession>
<organism evidence="2 3">
    <name type="scientific">Aspergillus rambellii</name>
    <dbReference type="NCBI Taxonomy" id="308745"/>
    <lineage>
        <taxon>Eukaryota</taxon>
        <taxon>Fungi</taxon>
        <taxon>Dikarya</taxon>
        <taxon>Ascomycota</taxon>
        <taxon>Pezizomycotina</taxon>
        <taxon>Eurotiomycetes</taxon>
        <taxon>Eurotiomycetidae</taxon>
        <taxon>Eurotiales</taxon>
        <taxon>Aspergillaceae</taxon>
        <taxon>Aspergillus</taxon>
        <taxon>Aspergillus subgen. Nidulantes</taxon>
    </lineage>
</organism>
<dbReference type="AlphaFoldDB" id="A0A0F8UXP7"/>
<dbReference type="EMBL" id="JZBS01001049">
    <property type="protein sequence ID" value="KKK24278.1"/>
    <property type="molecule type" value="Genomic_DNA"/>
</dbReference>
<feature type="domain" description="Protein kinase" evidence="1">
    <location>
        <begin position="16"/>
        <end position="224"/>
    </location>
</feature>
<dbReference type="InterPro" id="IPR000719">
    <property type="entry name" value="Prot_kinase_dom"/>
</dbReference>
<dbReference type="Proteomes" id="UP000034291">
    <property type="component" value="Unassembled WGS sequence"/>
</dbReference>
<evidence type="ECO:0000313" key="2">
    <source>
        <dbReference type="EMBL" id="KKK24278.1"/>
    </source>
</evidence>
<dbReference type="STRING" id="308745.A0A0F8UXP7"/>
<dbReference type="OrthoDB" id="4185642at2759"/>
<dbReference type="GO" id="GO:0005524">
    <property type="term" value="F:ATP binding"/>
    <property type="evidence" value="ECO:0007669"/>
    <property type="project" value="InterPro"/>
</dbReference>
<evidence type="ECO:0000313" key="3">
    <source>
        <dbReference type="Proteomes" id="UP000034291"/>
    </source>
</evidence>
<name>A0A0F8UXP7_9EURO</name>
<protein>
    <recommendedName>
        <fullName evidence="1">Protein kinase domain-containing protein</fullName>
    </recommendedName>
</protein>
<comment type="caution">
    <text evidence="2">The sequence shown here is derived from an EMBL/GenBank/DDBJ whole genome shotgun (WGS) entry which is preliminary data.</text>
</comment>